<dbReference type="AlphaFoldDB" id="A0A7C2JZD5"/>
<dbReference type="GO" id="GO:1990133">
    <property type="term" value="C:molybdopterin adenylyltransferase complex"/>
    <property type="evidence" value="ECO:0007669"/>
    <property type="project" value="TreeGrafter"/>
</dbReference>
<dbReference type="GO" id="GO:0000166">
    <property type="term" value="F:nucleotide binding"/>
    <property type="evidence" value="ECO:0007669"/>
    <property type="project" value="UniProtKB-KW"/>
</dbReference>
<comment type="caution">
    <text evidence="4">The sequence shown here is derived from an EMBL/GenBank/DDBJ whole genome shotgun (WGS) entry which is preliminary data.</text>
</comment>
<dbReference type="SUPFAM" id="SSF54285">
    <property type="entry name" value="MoaD/ThiS"/>
    <property type="match status" value="1"/>
</dbReference>
<dbReference type="PANTHER" id="PTHR33359">
    <property type="entry name" value="MOLYBDOPTERIN SYNTHASE SULFUR CARRIER SUBUNIT"/>
    <property type="match status" value="1"/>
</dbReference>
<organism evidence="4">
    <name type="scientific">Schlesneria paludicola</name>
    <dbReference type="NCBI Taxonomy" id="360056"/>
    <lineage>
        <taxon>Bacteria</taxon>
        <taxon>Pseudomonadati</taxon>
        <taxon>Planctomycetota</taxon>
        <taxon>Planctomycetia</taxon>
        <taxon>Planctomycetales</taxon>
        <taxon>Planctomycetaceae</taxon>
        <taxon>Schlesneria</taxon>
    </lineage>
</organism>
<dbReference type="EMBL" id="DSOK01000124">
    <property type="protein sequence ID" value="HEN14643.1"/>
    <property type="molecule type" value="Genomic_DNA"/>
</dbReference>
<dbReference type="InterPro" id="IPR012675">
    <property type="entry name" value="Beta-grasp_dom_sf"/>
</dbReference>
<evidence type="ECO:0000256" key="3">
    <source>
        <dbReference type="ARBA" id="ARBA00024247"/>
    </source>
</evidence>
<evidence type="ECO:0000256" key="1">
    <source>
        <dbReference type="ARBA" id="ARBA00022741"/>
    </source>
</evidence>
<name>A0A7C2JZD5_9PLAN</name>
<protein>
    <recommendedName>
        <fullName evidence="3">Molybdopterin synthase sulfur carrier subunit</fullName>
    </recommendedName>
</protein>
<accession>A0A7C2JZD5</accession>
<sequence length="79" mass="8230">MSVRLFARARDLAGADRLELPADRLTTVAAVRAALLARYPQLGPLGPHLLAAVNSAYADEQTTIPAGSEVAFFPPVSGG</sequence>
<dbReference type="InterPro" id="IPR003749">
    <property type="entry name" value="ThiS/MoaD-like"/>
</dbReference>
<evidence type="ECO:0000256" key="2">
    <source>
        <dbReference type="ARBA" id="ARBA00024200"/>
    </source>
</evidence>
<dbReference type="InterPro" id="IPR044672">
    <property type="entry name" value="MOCS2A"/>
</dbReference>
<gene>
    <name evidence="4" type="ORF">ENQ76_04135</name>
</gene>
<dbReference type="GO" id="GO:0006777">
    <property type="term" value="P:Mo-molybdopterin cofactor biosynthetic process"/>
    <property type="evidence" value="ECO:0007669"/>
    <property type="project" value="InterPro"/>
</dbReference>
<evidence type="ECO:0000313" key="4">
    <source>
        <dbReference type="EMBL" id="HEN14643.1"/>
    </source>
</evidence>
<dbReference type="Gene3D" id="3.10.20.30">
    <property type="match status" value="1"/>
</dbReference>
<dbReference type="Pfam" id="PF02597">
    <property type="entry name" value="ThiS"/>
    <property type="match status" value="1"/>
</dbReference>
<dbReference type="PANTHER" id="PTHR33359:SF1">
    <property type="entry name" value="MOLYBDOPTERIN SYNTHASE SULFUR CARRIER SUBUNIT"/>
    <property type="match status" value="1"/>
</dbReference>
<dbReference type="CDD" id="cd00754">
    <property type="entry name" value="Ubl_MoaD"/>
    <property type="match status" value="1"/>
</dbReference>
<reference evidence="4" key="1">
    <citation type="journal article" date="2020" name="mSystems">
        <title>Genome- and Community-Level Interaction Insights into Carbon Utilization and Element Cycling Functions of Hydrothermarchaeota in Hydrothermal Sediment.</title>
        <authorList>
            <person name="Zhou Z."/>
            <person name="Liu Y."/>
            <person name="Xu W."/>
            <person name="Pan J."/>
            <person name="Luo Z.H."/>
            <person name="Li M."/>
        </authorList>
    </citation>
    <scope>NUCLEOTIDE SEQUENCE [LARGE SCALE GENOMIC DNA]</scope>
    <source>
        <strain evidence="4">SpSt-339</strain>
    </source>
</reference>
<keyword evidence="1" id="KW-0547">Nucleotide-binding</keyword>
<dbReference type="UniPathway" id="UPA00344"/>
<proteinExistence type="inferred from homology"/>
<comment type="similarity">
    <text evidence="2">Belongs to the MoaD family.</text>
</comment>
<dbReference type="InterPro" id="IPR016155">
    <property type="entry name" value="Mopterin_synth/thiamin_S_b"/>
</dbReference>